<protein>
    <submittedName>
        <fullName evidence="1">Uncharacterized protein</fullName>
    </submittedName>
</protein>
<proteinExistence type="predicted"/>
<dbReference type="EMBL" id="BHVY01000008">
    <property type="protein sequence ID" value="GIJ91343.1"/>
    <property type="molecule type" value="Genomic_DNA"/>
</dbReference>
<accession>A0A9P3EZT9</accession>
<dbReference type="AlphaFoldDB" id="A0A9P3EZT9"/>
<reference evidence="1 2" key="1">
    <citation type="submission" date="2018-10" db="EMBL/GenBank/DDBJ databases">
        <title>Pan-genome distribution and transcriptional activeness of fungal secondary metabolism genes in Aspergillus section Fumigati.</title>
        <authorList>
            <person name="Takahashi H."/>
            <person name="Umemura M."/>
            <person name="Ninomiya A."/>
            <person name="Kusuya Y."/>
            <person name="Urayama S."/>
            <person name="Shimizu M."/>
            <person name="Watanabe A."/>
            <person name="Kamei K."/>
            <person name="Yaguchi T."/>
            <person name="Hagiwara D."/>
        </authorList>
    </citation>
    <scope>NUCLEOTIDE SEQUENCE [LARGE SCALE GENOMIC DNA]</scope>
    <source>
        <strain evidence="1 2">IFM 55266</strain>
    </source>
</reference>
<dbReference type="Proteomes" id="UP001043456">
    <property type="component" value="Unassembled WGS sequence"/>
</dbReference>
<keyword evidence="2" id="KW-1185">Reference proteome</keyword>
<comment type="caution">
    <text evidence="1">The sequence shown here is derived from an EMBL/GenBank/DDBJ whole genome shotgun (WGS) entry which is preliminary data.</text>
</comment>
<sequence>MSARSSAALLRALGKIWKPCQTICGEGWGVPKPRSNLTEAQKLRVIELDGEWAVAKQEREAAHQKRG</sequence>
<dbReference type="GeneID" id="67008918"/>
<organism evidence="1 2">
    <name type="scientific">Aspergillus pseudoviridinutans</name>
    <dbReference type="NCBI Taxonomy" id="1517512"/>
    <lineage>
        <taxon>Eukaryota</taxon>
        <taxon>Fungi</taxon>
        <taxon>Dikarya</taxon>
        <taxon>Ascomycota</taxon>
        <taxon>Pezizomycotina</taxon>
        <taxon>Eurotiomycetes</taxon>
        <taxon>Eurotiomycetidae</taxon>
        <taxon>Eurotiales</taxon>
        <taxon>Aspergillaceae</taxon>
        <taxon>Aspergillus</taxon>
        <taxon>Aspergillus subgen. Fumigati</taxon>
    </lineage>
</organism>
<dbReference type="RefSeq" id="XP_043162089.1">
    <property type="nucleotide sequence ID" value="XM_043306154.1"/>
</dbReference>
<gene>
    <name evidence="1" type="ORF">Asppvi_010308</name>
</gene>
<name>A0A9P3EZT9_9EURO</name>
<evidence type="ECO:0000313" key="1">
    <source>
        <dbReference type="EMBL" id="GIJ91343.1"/>
    </source>
</evidence>
<evidence type="ECO:0000313" key="2">
    <source>
        <dbReference type="Proteomes" id="UP001043456"/>
    </source>
</evidence>
<dbReference type="OrthoDB" id="10504350at2759"/>